<dbReference type="Proteomes" id="UP000217785">
    <property type="component" value="Unassembled WGS sequence"/>
</dbReference>
<comment type="subcellular location">
    <subcellularLocation>
        <location evidence="3">Cytoplasm</location>
    </subcellularLocation>
</comment>
<evidence type="ECO:0000256" key="3">
    <source>
        <dbReference type="HAMAP-Rule" id="MF_01384"/>
    </source>
</evidence>
<keyword evidence="2 3" id="KW-0143">Chaperone</keyword>
<keyword evidence="3" id="KW-0963">Cytoplasm</keyword>
<dbReference type="OrthoDB" id="5328682at2"/>
<organism evidence="4 5">
    <name type="scientific">Effusibacillus lacus</name>
    <dbReference type="NCBI Taxonomy" id="1348429"/>
    <lineage>
        <taxon>Bacteria</taxon>
        <taxon>Bacillati</taxon>
        <taxon>Bacillota</taxon>
        <taxon>Bacilli</taxon>
        <taxon>Bacillales</taxon>
        <taxon>Alicyclobacillaceae</taxon>
        <taxon>Effusibacillus</taxon>
    </lineage>
</organism>
<dbReference type="InterPro" id="IPR002669">
    <property type="entry name" value="UreD"/>
</dbReference>
<dbReference type="GO" id="GO:0005737">
    <property type="term" value="C:cytoplasm"/>
    <property type="evidence" value="ECO:0007669"/>
    <property type="project" value="UniProtKB-SubCell"/>
</dbReference>
<dbReference type="AlphaFoldDB" id="A0A292YN96"/>
<name>A0A292YN96_9BACL</name>
<comment type="similarity">
    <text evidence="1 3">Belongs to the UreD family.</text>
</comment>
<dbReference type="PANTHER" id="PTHR33643:SF1">
    <property type="entry name" value="UREASE ACCESSORY PROTEIN D"/>
    <property type="match status" value="1"/>
</dbReference>
<proteinExistence type="inferred from homology"/>
<comment type="function">
    <text evidence="3">Required for maturation of urease via the functional incorporation of the urease nickel metallocenter.</text>
</comment>
<comment type="caution">
    <text evidence="4">The sequence shown here is derived from an EMBL/GenBank/DDBJ whole genome shotgun (WGS) entry which is preliminary data.</text>
</comment>
<dbReference type="GO" id="GO:0016151">
    <property type="term" value="F:nickel cation binding"/>
    <property type="evidence" value="ECO:0007669"/>
    <property type="project" value="UniProtKB-UniRule"/>
</dbReference>
<reference evidence="5" key="1">
    <citation type="submission" date="2017-07" db="EMBL/GenBank/DDBJ databases">
        <title>Draft genome sequence of Effusibacillus lacus strain skLN1.</title>
        <authorList>
            <person name="Watanabe M."/>
            <person name="Kojima H."/>
            <person name="Fukui M."/>
        </authorList>
    </citation>
    <scope>NUCLEOTIDE SEQUENCE [LARGE SCALE GENOMIC DNA]</scope>
    <source>
        <strain evidence="5">skLN1</strain>
    </source>
</reference>
<dbReference type="Pfam" id="PF01774">
    <property type="entry name" value="UreD"/>
    <property type="match status" value="1"/>
</dbReference>
<gene>
    <name evidence="3" type="primary">ureD</name>
    <name evidence="4" type="ORF">EFBL_1489</name>
</gene>
<dbReference type="EMBL" id="BDUF01000033">
    <property type="protein sequence ID" value="GAX89864.1"/>
    <property type="molecule type" value="Genomic_DNA"/>
</dbReference>
<protein>
    <recommendedName>
        <fullName evidence="3">Urease accessory protein UreD</fullName>
    </recommendedName>
</protein>
<evidence type="ECO:0000313" key="4">
    <source>
        <dbReference type="EMBL" id="GAX89864.1"/>
    </source>
</evidence>
<evidence type="ECO:0000313" key="5">
    <source>
        <dbReference type="Proteomes" id="UP000217785"/>
    </source>
</evidence>
<sequence>MRVKGLWKGTVELRGGKNVLTRSFHQAPLKVAKPFSGDRGELLLYLMDASPGLFNGDAQEIECTLEKGAHLYLTNQSSCKLHPSPCAVESRQIQKFHIKDRAVLEYFPEPLVPFQDAGHIGETIVHMESGGQAILGEIIAPGRAGCGEIFRYRKITSQFSVYWDGKWTVWDSLALEPDHWNSLKGIMEDYTHIGTLWVLSEKITKEHIKIIWGSLEPCNQGPVYAGTSLLSKNGLVIRMLGQSVWELQALMHNCWNLIRHELLGKPAFQIRK</sequence>
<evidence type="ECO:0000256" key="2">
    <source>
        <dbReference type="ARBA" id="ARBA00023186"/>
    </source>
</evidence>
<keyword evidence="5" id="KW-1185">Reference proteome</keyword>
<keyword evidence="3" id="KW-0996">Nickel insertion</keyword>
<dbReference type="PANTHER" id="PTHR33643">
    <property type="entry name" value="UREASE ACCESSORY PROTEIN D"/>
    <property type="match status" value="1"/>
</dbReference>
<evidence type="ECO:0000256" key="1">
    <source>
        <dbReference type="ARBA" id="ARBA00007177"/>
    </source>
</evidence>
<accession>A0A292YN96</accession>
<comment type="subunit">
    <text evidence="3">UreD, UreF and UreG form a complex that acts as a GTP-hydrolysis-dependent molecular chaperone, activating the urease apoprotein by helping to assemble the nickel containing metallocenter of UreC. The UreE protein probably delivers the nickel.</text>
</comment>
<dbReference type="HAMAP" id="MF_01384">
    <property type="entry name" value="UreD"/>
    <property type="match status" value="1"/>
</dbReference>
<dbReference type="RefSeq" id="WP_096181563.1">
    <property type="nucleotide sequence ID" value="NZ_BDUF01000033.1"/>
</dbReference>